<organism evidence="1 2">
    <name type="scientific">Favolaschia claudopus</name>
    <dbReference type="NCBI Taxonomy" id="2862362"/>
    <lineage>
        <taxon>Eukaryota</taxon>
        <taxon>Fungi</taxon>
        <taxon>Dikarya</taxon>
        <taxon>Basidiomycota</taxon>
        <taxon>Agaricomycotina</taxon>
        <taxon>Agaricomycetes</taxon>
        <taxon>Agaricomycetidae</taxon>
        <taxon>Agaricales</taxon>
        <taxon>Marasmiineae</taxon>
        <taxon>Mycenaceae</taxon>
        <taxon>Favolaschia</taxon>
    </lineage>
</organism>
<accession>A0AAW0A2I2</accession>
<proteinExistence type="predicted"/>
<comment type="caution">
    <text evidence="1">The sequence shown here is derived from an EMBL/GenBank/DDBJ whole genome shotgun (WGS) entry which is preliminary data.</text>
</comment>
<evidence type="ECO:0000313" key="1">
    <source>
        <dbReference type="EMBL" id="KAK6997216.1"/>
    </source>
</evidence>
<gene>
    <name evidence="1" type="ORF">R3P38DRAFT_2798734</name>
</gene>
<dbReference type="Proteomes" id="UP001362999">
    <property type="component" value="Unassembled WGS sequence"/>
</dbReference>
<name>A0AAW0A2I2_9AGAR</name>
<reference evidence="1 2" key="1">
    <citation type="journal article" date="2024" name="J Genomics">
        <title>Draft genome sequencing and assembly of Favolaschia claudopus CIRM-BRFM 2984 isolated from oak limbs.</title>
        <authorList>
            <person name="Navarro D."/>
            <person name="Drula E."/>
            <person name="Chaduli D."/>
            <person name="Cazenave R."/>
            <person name="Ahrendt S."/>
            <person name="Wang J."/>
            <person name="Lipzen A."/>
            <person name="Daum C."/>
            <person name="Barry K."/>
            <person name="Grigoriev I.V."/>
            <person name="Favel A."/>
            <person name="Rosso M.N."/>
            <person name="Martin F."/>
        </authorList>
    </citation>
    <scope>NUCLEOTIDE SEQUENCE [LARGE SCALE GENOMIC DNA]</scope>
    <source>
        <strain evidence="1 2">CIRM-BRFM 2984</strain>
    </source>
</reference>
<keyword evidence="2" id="KW-1185">Reference proteome</keyword>
<sequence length="167" mass="18224">MLNPNTLRVIHSVHADTGVAFLRQNSKNAQQSFFRERGEAVNLLEAETVSPGSRPAPLSARRPYMMLTQSGGAFGAAETAFLEAEAVYPAPLSAHRPYMMLTPVEGAFGAAAETALSTQLSIQLRGAHRSSDLIRGGALSDHQLHYPEPDRPQREWNAVNHISCIEF</sequence>
<dbReference type="AlphaFoldDB" id="A0AAW0A2I2"/>
<evidence type="ECO:0000313" key="2">
    <source>
        <dbReference type="Proteomes" id="UP001362999"/>
    </source>
</evidence>
<dbReference type="EMBL" id="JAWWNJ010000093">
    <property type="protein sequence ID" value="KAK6997216.1"/>
    <property type="molecule type" value="Genomic_DNA"/>
</dbReference>
<protein>
    <submittedName>
        <fullName evidence="1">Uncharacterized protein</fullName>
    </submittedName>
</protein>